<dbReference type="AlphaFoldDB" id="A0A5P1I6M0"/>
<sequence>MVYVALQVLLCPLLSPFSVKHELYSQLKKHQENKINIVDRDSIYLFDIFSFESFKIKSESPYSHVAYFSCSYTDDVTELELCFNPIFQDFDIPKLTIDISQLSGFGHSKSDLFKYKSIDEFVESECPSYIETISQAQLRLMLSHRGIQIVNNQDSTFDNFYMYGWQPKVFLSNENGSHHLASAQYIALRLNQPVPLTARLIYKVIRGEQLANFHDRYAAYITPLHELDDYFKWFDNSNIKFIRLDDSLHEYAVYFFKRTSENKRIIELFSSKFSSLNQILWKRLSDQTNNMLLKALVPLNSGCWSY</sequence>
<gene>
    <name evidence="1" type="ORF">ACB45063_01095</name>
</gene>
<keyword evidence="1" id="KW-0614">Plasmid</keyword>
<proteinExistence type="predicted"/>
<name>A0A5P1I6M0_ACIBA</name>
<dbReference type="RefSeq" id="WP_171265641.1">
    <property type="nucleotide sequence ID" value="NZ_CAJHHI010000018.1"/>
</dbReference>
<dbReference type="Pfam" id="PF20390">
    <property type="entry name" value="DUF6685"/>
    <property type="match status" value="1"/>
</dbReference>
<reference evidence="1" key="1">
    <citation type="submission" date="2018-12" db="EMBL/GenBank/DDBJ databases">
        <authorList>
            <person name="Matos A.P."/>
            <person name="Cayo R."/>
            <person name="Almeida L.G.P."/>
            <person name="Streling A.P."/>
            <person name="Nodari C.S."/>
            <person name="Martins W.M.B.S."/>
            <person name="Narciso A.C."/>
            <person name="Silva R.M."/>
            <person name="Vasconcelos A.T.R."/>
            <person name="Gales A.C."/>
        </authorList>
    </citation>
    <scope>NUCLEOTIDE SEQUENCE</scope>
    <source>
        <strain evidence="1">Acb-45063</strain>
        <plasmid evidence="1">pAb45063_b</plasmid>
    </source>
</reference>
<protein>
    <submittedName>
        <fullName evidence="1">Uncharacterized protein</fullName>
    </submittedName>
</protein>
<dbReference type="EMBL" id="MK323043">
    <property type="protein sequence ID" value="QBK18107.1"/>
    <property type="molecule type" value="Genomic_DNA"/>
</dbReference>
<organism evidence="1">
    <name type="scientific">Acinetobacter baumannii</name>
    <dbReference type="NCBI Taxonomy" id="470"/>
    <lineage>
        <taxon>Bacteria</taxon>
        <taxon>Pseudomonadati</taxon>
        <taxon>Pseudomonadota</taxon>
        <taxon>Gammaproteobacteria</taxon>
        <taxon>Moraxellales</taxon>
        <taxon>Moraxellaceae</taxon>
        <taxon>Acinetobacter</taxon>
        <taxon>Acinetobacter calcoaceticus/baumannii complex</taxon>
    </lineage>
</organism>
<accession>A0A5P1I6M0</accession>
<evidence type="ECO:0000313" key="1">
    <source>
        <dbReference type="EMBL" id="QBK18107.1"/>
    </source>
</evidence>
<geneLocation type="plasmid" evidence="1">
    <name>pAb45063_b</name>
</geneLocation>
<dbReference type="InterPro" id="IPR046507">
    <property type="entry name" value="DUF6685"/>
</dbReference>